<organism evidence="1 2">
    <name type="scientific">Trichothecium roseum</name>
    <dbReference type="NCBI Taxonomy" id="47278"/>
    <lineage>
        <taxon>Eukaryota</taxon>
        <taxon>Fungi</taxon>
        <taxon>Dikarya</taxon>
        <taxon>Ascomycota</taxon>
        <taxon>Pezizomycotina</taxon>
        <taxon>Sordariomycetes</taxon>
        <taxon>Hypocreomycetidae</taxon>
        <taxon>Hypocreales</taxon>
        <taxon>Hypocreales incertae sedis</taxon>
        <taxon>Trichothecium</taxon>
    </lineage>
</organism>
<dbReference type="EMBL" id="CM047947">
    <property type="protein sequence ID" value="KAI9896803.1"/>
    <property type="molecule type" value="Genomic_DNA"/>
</dbReference>
<gene>
    <name evidence="1" type="ORF">N3K66_007825</name>
</gene>
<proteinExistence type="predicted"/>
<evidence type="ECO:0000313" key="2">
    <source>
        <dbReference type="Proteomes" id="UP001163324"/>
    </source>
</evidence>
<sequence length="442" mass="47763">MKFLTVAAALSLGVSTSNACLMDTEIQAERTFKTTGVRPVERRSTPNKAAATFPIGTGDRFADATPVGLGVDDRKLESILNVKEATSALDALKKAYPDEVSLFTPPFETFEGRSLPGILIGDSPRVFIMSGIHARERGGPDNVIYFISDLLAARKAGTGLTYGDATYTAEQVETALGAGLVVMPLTNPDGVTYDQESGSCWRKNRNTESGSSGNSVGIDLNRNYDFVWDFEKAFDPSADPASNDPSSETFCGTAAESEPETKAVVWALDQYKNITWFMDLHSYAADILYAWGDDDPGLEPEQNIENPDFDGKRGVTGDKVYKEYLTAEDLKTEEDGTKKMLTAMNKAGQTTYDAYPAVGLYPTSGASNDYAMGRYYGKLNCDSSRMFGLTLEFGAGSSSDPSCPFYPGDDEYHESIRQVGAGFMEMVLLAAGPAGDPVFPQC</sequence>
<reference evidence="1" key="1">
    <citation type="submission" date="2022-10" db="EMBL/GenBank/DDBJ databases">
        <title>Complete Genome of Trichothecium roseum strain YXFP-22015, a Plant Pathogen Isolated from Citrus.</title>
        <authorList>
            <person name="Wang Y."/>
            <person name="Zhu L."/>
        </authorList>
    </citation>
    <scope>NUCLEOTIDE SEQUENCE</scope>
    <source>
        <strain evidence="1">YXFP-22015</strain>
    </source>
</reference>
<protein>
    <submittedName>
        <fullName evidence="1">Uncharacterized protein</fullName>
    </submittedName>
</protein>
<comment type="caution">
    <text evidence="1">The sequence shown here is derived from an EMBL/GenBank/DDBJ whole genome shotgun (WGS) entry which is preliminary data.</text>
</comment>
<keyword evidence="2" id="KW-1185">Reference proteome</keyword>
<accession>A0ACC0URT1</accession>
<dbReference type="Proteomes" id="UP001163324">
    <property type="component" value="Chromosome 8"/>
</dbReference>
<name>A0ACC0URT1_9HYPO</name>
<evidence type="ECO:0000313" key="1">
    <source>
        <dbReference type="EMBL" id="KAI9896803.1"/>
    </source>
</evidence>